<evidence type="ECO:0000313" key="2">
    <source>
        <dbReference type="EMBL" id="KZF25770.1"/>
    </source>
</evidence>
<dbReference type="GeneID" id="28899964"/>
<proteinExistence type="predicted"/>
<feature type="compositionally biased region" description="Low complexity" evidence="1">
    <location>
        <begin position="200"/>
        <end position="214"/>
    </location>
</feature>
<dbReference type="RefSeq" id="XP_018191325.1">
    <property type="nucleotide sequence ID" value="XM_018334827.1"/>
</dbReference>
<feature type="compositionally biased region" description="Low complexity" evidence="1">
    <location>
        <begin position="62"/>
        <end position="71"/>
    </location>
</feature>
<feature type="compositionally biased region" description="Polar residues" evidence="1">
    <location>
        <begin position="72"/>
        <end position="81"/>
    </location>
</feature>
<name>A0A165J5T0_XYLHT</name>
<evidence type="ECO:0008006" key="4">
    <source>
        <dbReference type="Google" id="ProtNLM"/>
    </source>
</evidence>
<evidence type="ECO:0000313" key="3">
    <source>
        <dbReference type="Proteomes" id="UP000076632"/>
    </source>
</evidence>
<feature type="region of interest" description="Disordered" evidence="1">
    <location>
        <begin position="17"/>
        <end position="81"/>
    </location>
</feature>
<protein>
    <recommendedName>
        <fullName evidence="4">Only prolin and serin are matching in the corresponding protein</fullName>
    </recommendedName>
</protein>
<evidence type="ECO:0000256" key="1">
    <source>
        <dbReference type="SAM" id="MobiDB-lite"/>
    </source>
</evidence>
<dbReference type="Proteomes" id="UP000076632">
    <property type="component" value="Unassembled WGS sequence"/>
</dbReference>
<dbReference type="EMBL" id="KV407455">
    <property type="protein sequence ID" value="KZF25770.1"/>
    <property type="molecule type" value="Genomic_DNA"/>
</dbReference>
<feature type="compositionally biased region" description="Low complexity" evidence="1">
    <location>
        <begin position="277"/>
        <end position="288"/>
    </location>
</feature>
<dbReference type="InParanoid" id="A0A165J5T0"/>
<feature type="region of interest" description="Disordered" evidence="1">
    <location>
        <begin position="272"/>
        <end position="292"/>
    </location>
</feature>
<gene>
    <name evidence="2" type="ORF">L228DRAFT_266222</name>
</gene>
<dbReference type="OrthoDB" id="3882058at2759"/>
<sequence>MRELKSLVLPKLVEAKRSSGMVQSEVDSRERSDSVDTLASFRSEYPSPVSPIFSIRGHGRYSSSTSSLASSPTLHDQSDSFVSIKRPLPDLQEEPHEKEDALEMVNVEECFSECFCHQFDCDHHTITLETDYDLDDNPFADEGTSTVKKQHEIGSPLAGLATRISDRFPSFSRRWKSRKNNRETPAVDATSETPASQPISSRSSSLTDSSTQRLSHSDLGSPFTPSASFLEERVDEGSVAPIDIERANRDSDVDAENFASTPLLPPLMLETNNGNMSSVQSPLQSPSVADSRDVYSGCNTPVGIPGTPGMSSPSLSAKPSIASFQKQRTGQFTPTSEIAPIVMADPSDKWADKLGHANFHIQPEPYLPESFDLESCRLFRASWERACCTYLKHLVRTGEHYGVTSKTYKLTEEKWTEIDEDWKKKNEIIASRTPDSMAGTLLSPVQSATMPSPVTSFPSLNDPHSEGKFPKLGDEDIVGPMVQIASQLQRRPSKKAVFLKAVQDIRAPASGVIGRVRSASRSFTT</sequence>
<dbReference type="AlphaFoldDB" id="A0A165J5T0"/>
<dbReference type="OMA" id="KIPRLHD"/>
<feature type="compositionally biased region" description="Polar residues" evidence="1">
    <location>
        <begin position="190"/>
        <end position="199"/>
    </location>
</feature>
<keyword evidence="3" id="KW-1185">Reference proteome</keyword>
<organism evidence="2 3">
    <name type="scientific">Xylona heveae (strain CBS 132557 / TC161)</name>
    <dbReference type="NCBI Taxonomy" id="1328760"/>
    <lineage>
        <taxon>Eukaryota</taxon>
        <taxon>Fungi</taxon>
        <taxon>Dikarya</taxon>
        <taxon>Ascomycota</taxon>
        <taxon>Pezizomycotina</taxon>
        <taxon>Xylonomycetes</taxon>
        <taxon>Xylonales</taxon>
        <taxon>Xylonaceae</taxon>
        <taxon>Xylona</taxon>
    </lineage>
</organism>
<reference evidence="2 3" key="1">
    <citation type="journal article" date="2016" name="Fungal Biol.">
        <title>The genome of Xylona heveae provides a window into fungal endophytism.</title>
        <authorList>
            <person name="Gazis R."/>
            <person name="Kuo A."/>
            <person name="Riley R."/>
            <person name="LaButti K."/>
            <person name="Lipzen A."/>
            <person name="Lin J."/>
            <person name="Amirebrahimi M."/>
            <person name="Hesse C.N."/>
            <person name="Spatafora J.W."/>
            <person name="Henrissat B."/>
            <person name="Hainaut M."/>
            <person name="Grigoriev I.V."/>
            <person name="Hibbett D.S."/>
        </authorList>
    </citation>
    <scope>NUCLEOTIDE SEQUENCE [LARGE SCALE GENOMIC DNA]</scope>
    <source>
        <strain evidence="2 3">TC161</strain>
    </source>
</reference>
<accession>A0A165J5T0</accession>
<feature type="region of interest" description="Disordered" evidence="1">
    <location>
        <begin position="174"/>
        <end position="226"/>
    </location>
</feature>